<protein>
    <submittedName>
        <fullName evidence="1">Uncharacterized protein</fullName>
    </submittedName>
</protein>
<comment type="caution">
    <text evidence="1">The sequence shown here is derived from an EMBL/GenBank/DDBJ whole genome shotgun (WGS) entry which is preliminary data.</text>
</comment>
<dbReference type="Gene3D" id="3.40.50.10420">
    <property type="entry name" value="NagB/RpiA/CoA transferase-like"/>
    <property type="match status" value="1"/>
</dbReference>
<keyword evidence="2" id="KW-1185">Reference proteome</keyword>
<sequence length="80" mass="9469">MSSEPVTERLIRQALSLNKKLYIPQVIPKSLHMDCRMTMRMCRLRDFEELNQWSSNIWGIKEPPLDPHHLTDEAVEDGEY</sequence>
<gene>
    <name evidence="1" type="ORF">FBUS_06449</name>
</gene>
<organism evidence="1 2">
    <name type="scientific">Fasciolopsis buskii</name>
    <dbReference type="NCBI Taxonomy" id="27845"/>
    <lineage>
        <taxon>Eukaryota</taxon>
        <taxon>Metazoa</taxon>
        <taxon>Spiralia</taxon>
        <taxon>Lophotrochozoa</taxon>
        <taxon>Platyhelminthes</taxon>
        <taxon>Trematoda</taxon>
        <taxon>Digenea</taxon>
        <taxon>Plagiorchiida</taxon>
        <taxon>Echinostomata</taxon>
        <taxon>Echinostomatoidea</taxon>
        <taxon>Fasciolidae</taxon>
        <taxon>Fasciolopsis</taxon>
    </lineage>
</organism>
<dbReference type="OrthoDB" id="2015992at2759"/>
<reference evidence="1" key="1">
    <citation type="submission" date="2019-05" db="EMBL/GenBank/DDBJ databases">
        <title>Annotation for the trematode Fasciolopsis buski.</title>
        <authorList>
            <person name="Choi Y.-J."/>
        </authorList>
    </citation>
    <scope>NUCLEOTIDE SEQUENCE</scope>
    <source>
        <strain evidence="1">HT</strain>
        <tissue evidence="1">Whole worm</tissue>
    </source>
</reference>
<evidence type="ECO:0000313" key="1">
    <source>
        <dbReference type="EMBL" id="KAA0196288.1"/>
    </source>
</evidence>
<dbReference type="EMBL" id="LUCM01003136">
    <property type="protein sequence ID" value="KAA0196288.1"/>
    <property type="molecule type" value="Genomic_DNA"/>
</dbReference>
<name>A0A8E0VIY8_9TREM</name>
<dbReference type="Proteomes" id="UP000728185">
    <property type="component" value="Unassembled WGS sequence"/>
</dbReference>
<dbReference type="InterPro" id="IPR024185">
    <property type="entry name" value="FTHF_cligase-like_sf"/>
</dbReference>
<accession>A0A8E0VIY8</accession>
<evidence type="ECO:0000313" key="2">
    <source>
        <dbReference type="Proteomes" id="UP000728185"/>
    </source>
</evidence>
<proteinExistence type="predicted"/>
<dbReference type="AlphaFoldDB" id="A0A8E0VIY8"/>